<feature type="repeat" description="Solcar" evidence="9">
    <location>
        <begin position="106"/>
        <end position="200"/>
    </location>
</feature>
<evidence type="ECO:0000256" key="9">
    <source>
        <dbReference type="PROSITE-ProRule" id="PRU00282"/>
    </source>
</evidence>
<dbReference type="PROSITE" id="PS50920">
    <property type="entry name" value="SOLCAR"/>
    <property type="match status" value="3"/>
</dbReference>
<dbReference type="InterPro" id="IPR002067">
    <property type="entry name" value="MCP"/>
</dbReference>
<keyword evidence="8 9" id="KW-0472">Membrane</keyword>
<keyword evidence="5" id="KW-0677">Repeat</keyword>
<gene>
    <name evidence="12" type="ORF">THASP1DRAFT_31477</name>
</gene>
<organism evidence="12 13">
    <name type="scientific">Thamnocephalis sphaerospora</name>
    <dbReference type="NCBI Taxonomy" id="78915"/>
    <lineage>
        <taxon>Eukaryota</taxon>
        <taxon>Fungi</taxon>
        <taxon>Fungi incertae sedis</taxon>
        <taxon>Zoopagomycota</taxon>
        <taxon>Zoopagomycotina</taxon>
        <taxon>Zoopagomycetes</taxon>
        <taxon>Zoopagales</taxon>
        <taxon>Sigmoideomycetaceae</taxon>
        <taxon>Thamnocephalis</taxon>
    </lineage>
</organism>
<dbReference type="InterPro" id="IPR050567">
    <property type="entry name" value="Mitochondrial_Carrier"/>
</dbReference>
<dbReference type="OrthoDB" id="14252at2759"/>
<keyword evidence="7" id="KW-0496">Mitochondrion</keyword>
<name>A0A4P9XLM8_9FUNG</name>
<dbReference type="SUPFAM" id="SSF103506">
    <property type="entry name" value="Mitochondrial carrier"/>
    <property type="match status" value="1"/>
</dbReference>
<evidence type="ECO:0000256" key="7">
    <source>
        <dbReference type="ARBA" id="ARBA00023128"/>
    </source>
</evidence>
<sequence>MPADAVDKWKDTVAGSLAGMAQVVVGQPLDTVKVRLQVEDARSAKFRGPLHCIVDTVRQEGFLALYKGMAAPLVGISAVNALLFTAYSSFKDVQVRMGHAHTADQLSLSAIALAGAGAGFVNSILASPVELLKVRLQVQRSLTSKHQTQQQYRGPTDLARALVHTDGWRHGLFRGFWATVWREIPAYAAFYAAFEAAKRRITGAGQAGPETLVAAPWQLMLAGSTAGVSYWCACYPLDVIKSRAQNSNKRLRSGYMTEITRAIYRAEGLAGFWRGFTPCVLRSIPSAAVTFTTYELVMRMLD</sequence>
<feature type="transmembrane region" description="Helical" evidence="11">
    <location>
        <begin position="68"/>
        <end position="90"/>
    </location>
</feature>
<evidence type="ECO:0000256" key="4">
    <source>
        <dbReference type="ARBA" id="ARBA00022692"/>
    </source>
</evidence>
<evidence type="ECO:0000256" key="1">
    <source>
        <dbReference type="ARBA" id="ARBA00004225"/>
    </source>
</evidence>
<comment type="subcellular location">
    <subcellularLocation>
        <location evidence="1">Mitochondrion membrane</location>
        <topology evidence="1">Multi-pass membrane protein</topology>
    </subcellularLocation>
</comment>
<evidence type="ECO:0000256" key="3">
    <source>
        <dbReference type="ARBA" id="ARBA00022448"/>
    </source>
</evidence>
<dbReference type="GO" id="GO:1990575">
    <property type="term" value="P:mitochondrial L-ornithine transmembrane transport"/>
    <property type="evidence" value="ECO:0007669"/>
    <property type="project" value="TreeGrafter"/>
</dbReference>
<dbReference type="GO" id="GO:0031966">
    <property type="term" value="C:mitochondrial membrane"/>
    <property type="evidence" value="ECO:0007669"/>
    <property type="project" value="UniProtKB-SubCell"/>
</dbReference>
<evidence type="ECO:0000256" key="5">
    <source>
        <dbReference type="ARBA" id="ARBA00022737"/>
    </source>
</evidence>
<feature type="repeat" description="Solcar" evidence="9">
    <location>
        <begin position="6"/>
        <end position="93"/>
    </location>
</feature>
<feature type="repeat" description="Solcar" evidence="9">
    <location>
        <begin position="214"/>
        <end position="300"/>
    </location>
</feature>
<evidence type="ECO:0000256" key="2">
    <source>
        <dbReference type="ARBA" id="ARBA00006375"/>
    </source>
</evidence>
<evidence type="ECO:0000256" key="10">
    <source>
        <dbReference type="RuleBase" id="RU000488"/>
    </source>
</evidence>
<evidence type="ECO:0000256" key="6">
    <source>
        <dbReference type="ARBA" id="ARBA00022989"/>
    </source>
</evidence>
<evidence type="ECO:0000313" key="12">
    <source>
        <dbReference type="EMBL" id="RKP06716.1"/>
    </source>
</evidence>
<dbReference type="Proteomes" id="UP000271241">
    <property type="component" value="Unassembled WGS sequence"/>
</dbReference>
<dbReference type="PANTHER" id="PTHR45624">
    <property type="entry name" value="MITOCHONDRIAL BASIC AMINO ACIDS TRANSPORTER-RELATED"/>
    <property type="match status" value="1"/>
</dbReference>
<keyword evidence="6 11" id="KW-1133">Transmembrane helix</keyword>
<keyword evidence="3 10" id="KW-0813">Transport</keyword>
<protein>
    <submittedName>
        <fullName evidence="12">Mitochondrial carrier domain-containing protein</fullName>
    </submittedName>
</protein>
<reference evidence="13" key="1">
    <citation type="journal article" date="2018" name="Nat. Microbiol.">
        <title>Leveraging single-cell genomics to expand the fungal tree of life.</title>
        <authorList>
            <person name="Ahrendt S.R."/>
            <person name="Quandt C.A."/>
            <person name="Ciobanu D."/>
            <person name="Clum A."/>
            <person name="Salamov A."/>
            <person name="Andreopoulos B."/>
            <person name="Cheng J.F."/>
            <person name="Woyke T."/>
            <person name="Pelin A."/>
            <person name="Henrissat B."/>
            <person name="Reynolds N.K."/>
            <person name="Benny G.L."/>
            <person name="Smith M.E."/>
            <person name="James T.Y."/>
            <person name="Grigoriev I.V."/>
        </authorList>
    </citation>
    <scope>NUCLEOTIDE SEQUENCE [LARGE SCALE GENOMIC DNA]</scope>
    <source>
        <strain evidence="13">RSA 1356</strain>
    </source>
</reference>
<dbReference type="InterPro" id="IPR018108">
    <property type="entry name" value="MCP_transmembrane"/>
</dbReference>
<proteinExistence type="inferred from homology"/>
<dbReference type="Gene3D" id="1.50.40.10">
    <property type="entry name" value="Mitochondrial carrier domain"/>
    <property type="match status" value="1"/>
</dbReference>
<accession>A0A4P9XLM8</accession>
<comment type="similarity">
    <text evidence="2 10">Belongs to the mitochondrial carrier (TC 2.A.29) family.</text>
</comment>
<dbReference type="STRING" id="78915.A0A4P9XLM8"/>
<dbReference type="GO" id="GO:0000064">
    <property type="term" value="F:L-ornithine transmembrane transporter activity"/>
    <property type="evidence" value="ECO:0007669"/>
    <property type="project" value="TreeGrafter"/>
</dbReference>
<evidence type="ECO:0000313" key="13">
    <source>
        <dbReference type="Proteomes" id="UP000271241"/>
    </source>
</evidence>
<dbReference type="Pfam" id="PF00153">
    <property type="entry name" value="Mito_carr"/>
    <property type="match status" value="3"/>
</dbReference>
<dbReference type="InterPro" id="IPR023395">
    <property type="entry name" value="MCP_dom_sf"/>
</dbReference>
<dbReference type="AlphaFoldDB" id="A0A4P9XLM8"/>
<dbReference type="PANTHER" id="PTHR45624:SF45">
    <property type="entry name" value="MITOCHONDRIAL CARRIER"/>
    <property type="match status" value="1"/>
</dbReference>
<evidence type="ECO:0000256" key="8">
    <source>
        <dbReference type="ARBA" id="ARBA00023136"/>
    </source>
</evidence>
<keyword evidence="4 9" id="KW-0812">Transmembrane</keyword>
<evidence type="ECO:0000256" key="11">
    <source>
        <dbReference type="SAM" id="Phobius"/>
    </source>
</evidence>
<keyword evidence="13" id="KW-1185">Reference proteome</keyword>
<dbReference type="EMBL" id="KZ992831">
    <property type="protein sequence ID" value="RKP06716.1"/>
    <property type="molecule type" value="Genomic_DNA"/>
</dbReference>
<feature type="transmembrane region" description="Helical" evidence="11">
    <location>
        <begin position="110"/>
        <end position="132"/>
    </location>
</feature>
<dbReference type="PRINTS" id="PR00926">
    <property type="entry name" value="MITOCARRIER"/>
</dbReference>